<organism evidence="1 2">
    <name type="scientific">Hufsiella ginkgonis</name>
    <dbReference type="NCBI Taxonomy" id="2695274"/>
    <lineage>
        <taxon>Bacteria</taxon>
        <taxon>Pseudomonadati</taxon>
        <taxon>Bacteroidota</taxon>
        <taxon>Sphingobacteriia</taxon>
        <taxon>Sphingobacteriales</taxon>
        <taxon>Sphingobacteriaceae</taxon>
        <taxon>Hufsiella</taxon>
    </lineage>
</organism>
<dbReference type="Pfam" id="PF06175">
    <property type="entry name" value="MiaE"/>
    <property type="match status" value="1"/>
</dbReference>
<dbReference type="PANTHER" id="PTHR42637">
    <property type="entry name" value="TRNA-(MS[2]IO[6]A)-HYDROXYLASE"/>
    <property type="match status" value="1"/>
</dbReference>
<dbReference type="AlphaFoldDB" id="A0A7K1XTR3"/>
<evidence type="ECO:0000313" key="2">
    <source>
        <dbReference type="Proteomes" id="UP000451233"/>
    </source>
</evidence>
<dbReference type="GO" id="GO:0045301">
    <property type="term" value="F:tRNA 2-(methylsulfanyl)-N(6)-isopentenyladenosine(37) hydroxylase activity"/>
    <property type="evidence" value="ECO:0007669"/>
    <property type="project" value="InterPro"/>
</dbReference>
<dbReference type="Proteomes" id="UP000451233">
    <property type="component" value="Unassembled WGS sequence"/>
</dbReference>
<sequence>MSSEQTILRLQLPTDPLWVKNVVESNIREILTDHAFCEQKAASNAITLIVQNPDLSDLVQQMALLVQEEMDHFKRVHDIIVKRGFVLGKERKDNYVNELARFILKGGGRNAQLVDRLLFSAMIEARSCERFKVLSENINDEELSVFYHELMVSEATHYTMFLGFARKYAGLVDVEKRWKDFLVYEGEVIASYGKKETIHG</sequence>
<dbReference type="InterPro" id="IPR010386">
    <property type="entry name" value="tRNA-Hydrxlase_MiaE"/>
</dbReference>
<evidence type="ECO:0000313" key="1">
    <source>
        <dbReference type="EMBL" id="MXV14208.1"/>
    </source>
</evidence>
<dbReference type="InterPro" id="IPR012347">
    <property type="entry name" value="Ferritin-like"/>
</dbReference>
<dbReference type="EMBL" id="WVHS01000001">
    <property type="protein sequence ID" value="MXV14208.1"/>
    <property type="molecule type" value="Genomic_DNA"/>
</dbReference>
<name>A0A7K1XTR3_9SPHI</name>
<gene>
    <name evidence="1" type="ORF">GS398_02775</name>
</gene>
<protein>
    <submittedName>
        <fullName evidence="1">tRNA 2-methylthio-N6-isopentenyl adenosine(37) hydroxylase MiaE</fullName>
    </submittedName>
</protein>
<dbReference type="PIRSF" id="PIRSF020736">
    <property type="entry name" value="MiaE"/>
    <property type="match status" value="1"/>
</dbReference>
<dbReference type="CDD" id="cd07910">
    <property type="entry name" value="MiaE"/>
    <property type="match status" value="1"/>
</dbReference>
<keyword evidence="2" id="KW-1185">Reference proteome</keyword>
<dbReference type="GO" id="GO:0006400">
    <property type="term" value="P:tRNA modification"/>
    <property type="evidence" value="ECO:0007669"/>
    <property type="project" value="InterPro"/>
</dbReference>
<dbReference type="Gene3D" id="1.20.1260.10">
    <property type="match status" value="1"/>
</dbReference>
<dbReference type="RefSeq" id="WP_202405936.1">
    <property type="nucleotide sequence ID" value="NZ_WVHS01000001.1"/>
</dbReference>
<proteinExistence type="predicted"/>
<dbReference type="InterPro" id="IPR009078">
    <property type="entry name" value="Ferritin-like_SF"/>
</dbReference>
<dbReference type="PANTHER" id="PTHR42637:SF1">
    <property type="entry name" value="TRNA 2-(METHYLSULFANYL)-N(6)-ISOPENTENYLADENOSINE(37) HYDROXYLASE"/>
    <property type="match status" value="1"/>
</dbReference>
<comment type="caution">
    <text evidence="1">The sequence shown here is derived from an EMBL/GenBank/DDBJ whole genome shotgun (WGS) entry which is preliminary data.</text>
</comment>
<reference evidence="1 2" key="1">
    <citation type="submission" date="2019-11" db="EMBL/GenBank/DDBJ databases">
        <title>Pedobacter sp. HMF7056 Genome sequencing and assembly.</title>
        <authorList>
            <person name="Kang H."/>
            <person name="Kim H."/>
            <person name="Joh K."/>
        </authorList>
    </citation>
    <scope>NUCLEOTIDE SEQUENCE [LARGE SCALE GENOMIC DNA]</scope>
    <source>
        <strain evidence="1 2">HMF7056</strain>
    </source>
</reference>
<dbReference type="SUPFAM" id="SSF47240">
    <property type="entry name" value="Ferritin-like"/>
    <property type="match status" value="1"/>
</dbReference>
<accession>A0A7K1XTR3</accession>